<feature type="region of interest" description="Disordered" evidence="2">
    <location>
        <begin position="460"/>
        <end position="484"/>
    </location>
</feature>
<feature type="compositionally biased region" description="Low complexity" evidence="2">
    <location>
        <begin position="331"/>
        <end position="342"/>
    </location>
</feature>
<keyword evidence="4" id="KW-1185">Reference proteome</keyword>
<feature type="region of interest" description="Disordered" evidence="2">
    <location>
        <begin position="314"/>
        <end position="390"/>
    </location>
</feature>
<organism evidence="3 4">
    <name type="scientific">Blepharisma stoltei</name>
    <dbReference type="NCBI Taxonomy" id="1481888"/>
    <lineage>
        <taxon>Eukaryota</taxon>
        <taxon>Sar</taxon>
        <taxon>Alveolata</taxon>
        <taxon>Ciliophora</taxon>
        <taxon>Postciliodesmatophora</taxon>
        <taxon>Heterotrichea</taxon>
        <taxon>Heterotrichida</taxon>
        <taxon>Blepharismidae</taxon>
        <taxon>Blepharisma</taxon>
    </lineage>
</organism>
<comment type="caution">
    <text evidence="3">The sequence shown here is derived from an EMBL/GenBank/DDBJ whole genome shotgun (WGS) entry which is preliminary data.</text>
</comment>
<evidence type="ECO:0000256" key="2">
    <source>
        <dbReference type="SAM" id="MobiDB-lite"/>
    </source>
</evidence>
<dbReference type="EMBL" id="CAJZBQ010000021">
    <property type="protein sequence ID" value="CAG9318952.1"/>
    <property type="molecule type" value="Genomic_DNA"/>
</dbReference>
<keyword evidence="1" id="KW-0175">Coiled coil</keyword>
<name>A0AAU9IVU7_9CILI</name>
<protein>
    <submittedName>
        <fullName evidence="3">Uncharacterized protein</fullName>
    </submittedName>
</protein>
<feature type="coiled-coil region" evidence="1">
    <location>
        <begin position="628"/>
        <end position="681"/>
    </location>
</feature>
<dbReference type="AlphaFoldDB" id="A0AAU9IVU7"/>
<feature type="region of interest" description="Disordered" evidence="2">
    <location>
        <begin position="496"/>
        <end position="525"/>
    </location>
</feature>
<evidence type="ECO:0000256" key="1">
    <source>
        <dbReference type="SAM" id="Coils"/>
    </source>
</evidence>
<feature type="compositionally biased region" description="Polar residues" evidence="2">
    <location>
        <begin position="370"/>
        <end position="379"/>
    </location>
</feature>
<proteinExistence type="predicted"/>
<gene>
    <name evidence="3" type="ORF">BSTOLATCC_MIC22310</name>
</gene>
<reference evidence="3" key="1">
    <citation type="submission" date="2021-09" db="EMBL/GenBank/DDBJ databases">
        <authorList>
            <consortium name="AG Swart"/>
            <person name="Singh M."/>
            <person name="Singh A."/>
            <person name="Seah K."/>
            <person name="Emmerich C."/>
        </authorList>
    </citation>
    <scope>NUCLEOTIDE SEQUENCE</scope>
    <source>
        <strain evidence="3">ATCC30299</strain>
    </source>
</reference>
<evidence type="ECO:0000313" key="3">
    <source>
        <dbReference type="EMBL" id="CAG9318952.1"/>
    </source>
</evidence>
<accession>A0AAU9IVU7</accession>
<sequence length="903" mass="103705">MIEDALFSQLETRVRKLIKELIEPINNRVANHKDYLKEIQKHNEFTKTYIEGLESSINSLNHKVALVDDYSKKFMEFEAQQKLLETKFIKENENVLNHIDLNSKRLSHVEEKSNVNCSQIELLRIDITKFASDLKSVRLSVDEKMFEYKEINKKAQNEFYEKLVELQNRIIGVEINYNQLSRDLCEVDVTARKAERIAEQIKEGHKTIGSSINKMKLRNKENIMKVQENLSMKSQELEVKINEMKNYIKVDHTISLNLGMNETLFSIIIDPRMKRKLAEYEQSFYEKWEALGVSEEVKEKIIKSQLITSQILGTPIPPSMENSKKAKLKDQSSASSLASSAANTRKVPRRNYISKRGTFQSIAKEEKQDSNSNRSMESSYNEKKIEQVGQSLEAKEEIGKEKYDIITKINEANNENQSEINSPEPIVIQIPEIAELSAIEKPKTPEETFGKRDNISAIIQESKAPSVYEPKSPINRPRSPIAPKSPVHEIKAFNDSSALKQSVKSRSPSRKSSNHDFDYPSPDIKPNLYLRTSHDRLDMSRKTDISPSIDYMSFIQDLQSKIDDIIENQEIMRSQADEVQDIQDEIRGQLDEIRDHIGDLITQYEETKYTIDDDKEVQESILGQIDELREFLEEIKTLHDQLSELQSQNFKTVSEKIKFLEEDEKNQVENMKKECYEMTQNVSNGYKTVELLVMQALNECNAVINQRKRDHSDTITELKSMKKTINESKSEFQSYIGSILFLKNSIESLFEYAKINNALLMQDETDRKAISLLGIKEKTKNLDSKIGKAPVAIDKQCLSCAGQVASVVSAFKIACLNYSSNPVTYRNNSFERKELIDLQLRLIESSLEGYDSNRQDASISRSITPTLMMPRQNSASAERQLYRSVSPSPEFPPLSKKSIASLL</sequence>
<evidence type="ECO:0000313" key="4">
    <source>
        <dbReference type="Proteomes" id="UP001162131"/>
    </source>
</evidence>
<dbReference type="Proteomes" id="UP001162131">
    <property type="component" value="Unassembled WGS sequence"/>
</dbReference>